<organism evidence="13 14">
    <name type="scientific">Heterobasidion irregulare (strain TC 32-1)</name>
    <dbReference type="NCBI Taxonomy" id="747525"/>
    <lineage>
        <taxon>Eukaryota</taxon>
        <taxon>Fungi</taxon>
        <taxon>Dikarya</taxon>
        <taxon>Basidiomycota</taxon>
        <taxon>Agaricomycotina</taxon>
        <taxon>Agaricomycetes</taxon>
        <taxon>Russulales</taxon>
        <taxon>Bondarzewiaceae</taxon>
        <taxon>Heterobasidion</taxon>
        <taxon>Heterobasidion annosum species complex</taxon>
    </lineage>
</organism>
<evidence type="ECO:0000256" key="5">
    <source>
        <dbReference type="ARBA" id="ARBA00022617"/>
    </source>
</evidence>
<dbReference type="GO" id="GO:0005506">
    <property type="term" value="F:iron ion binding"/>
    <property type="evidence" value="ECO:0007669"/>
    <property type="project" value="InterPro"/>
</dbReference>
<dbReference type="RefSeq" id="XP_009548711.1">
    <property type="nucleotide sequence ID" value="XM_009550416.1"/>
</dbReference>
<comment type="cofactor">
    <cofactor evidence="1">
        <name>heme</name>
        <dbReference type="ChEBI" id="CHEBI:30413"/>
    </cofactor>
</comment>
<evidence type="ECO:0000256" key="3">
    <source>
        <dbReference type="ARBA" id="ARBA00005179"/>
    </source>
</evidence>
<keyword evidence="9" id="KW-0560">Oxidoreductase</keyword>
<dbReference type="eggNOG" id="KOG0156">
    <property type="taxonomic scope" value="Eukaryota"/>
</dbReference>
<dbReference type="EMBL" id="KI925460">
    <property type="protein sequence ID" value="ETW80201.1"/>
    <property type="molecule type" value="Genomic_DNA"/>
</dbReference>
<comment type="similarity">
    <text evidence="4">Belongs to the cytochrome P450 family.</text>
</comment>
<dbReference type="GeneID" id="20665891"/>
<keyword evidence="14" id="KW-1185">Reference proteome</keyword>
<dbReference type="InterPro" id="IPR036396">
    <property type="entry name" value="Cyt_P450_sf"/>
</dbReference>
<evidence type="ECO:0000256" key="4">
    <source>
        <dbReference type="ARBA" id="ARBA00010617"/>
    </source>
</evidence>
<dbReference type="GO" id="GO:0016705">
    <property type="term" value="F:oxidoreductase activity, acting on paired donors, with incorporation or reduction of molecular oxygen"/>
    <property type="evidence" value="ECO:0007669"/>
    <property type="project" value="InterPro"/>
</dbReference>
<protein>
    <submittedName>
        <fullName evidence="13">Cytochrome P450 monooxygenase 84</fullName>
    </submittedName>
</protein>
<evidence type="ECO:0000256" key="2">
    <source>
        <dbReference type="ARBA" id="ARBA00004370"/>
    </source>
</evidence>
<dbReference type="OrthoDB" id="2789670at2759"/>
<reference evidence="13 14" key="1">
    <citation type="journal article" date="2012" name="New Phytol.">
        <title>Insight into trade-off between wood decay and parasitism from the genome of a fungal forest pathogen.</title>
        <authorList>
            <person name="Olson A."/>
            <person name="Aerts A."/>
            <person name="Asiegbu F."/>
            <person name="Belbahri L."/>
            <person name="Bouzid O."/>
            <person name="Broberg A."/>
            <person name="Canback B."/>
            <person name="Coutinho P.M."/>
            <person name="Cullen D."/>
            <person name="Dalman K."/>
            <person name="Deflorio G."/>
            <person name="van Diepen L.T."/>
            <person name="Dunand C."/>
            <person name="Duplessis S."/>
            <person name="Durling M."/>
            <person name="Gonthier P."/>
            <person name="Grimwood J."/>
            <person name="Fossdal C.G."/>
            <person name="Hansson D."/>
            <person name="Henrissat B."/>
            <person name="Hietala A."/>
            <person name="Himmelstrand K."/>
            <person name="Hoffmeister D."/>
            <person name="Hogberg N."/>
            <person name="James T.Y."/>
            <person name="Karlsson M."/>
            <person name="Kohler A."/>
            <person name="Kues U."/>
            <person name="Lee Y.H."/>
            <person name="Lin Y.C."/>
            <person name="Lind M."/>
            <person name="Lindquist E."/>
            <person name="Lombard V."/>
            <person name="Lucas S."/>
            <person name="Lunden K."/>
            <person name="Morin E."/>
            <person name="Murat C."/>
            <person name="Park J."/>
            <person name="Raffaello T."/>
            <person name="Rouze P."/>
            <person name="Salamov A."/>
            <person name="Schmutz J."/>
            <person name="Solheim H."/>
            <person name="Stahlberg J."/>
            <person name="Velez H."/>
            <person name="de Vries R.P."/>
            <person name="Wiebenga A."/>
            <person name="Woodward S."/>
            <person name="Yakovlev I."/>
            <person name="Garbelotto M."/>
            <person name="Martin F."/>
            <person name="Grigoriev I.V."/>
            <person name="Stenlid J."/>
        </authorList>
    </citation>
    <scope>NUCLEOTIDE SEQUENCE [LARGE SCALE GENOMIC DNA]</scope>
    <source>
        <strain evidence="13 14">TC 32-1</strain>
    </source>
</reference>
<dbReference type="InterPro" id="IPR002401">
    <property type="entry name" value="Cyt_P450_E_grp-I"/>
</dbReference>
<dbReference type="Proteomes" id="UP000030671">
    <property type="component" value="Unassembled WGS sequence"/>
</dbReference>
<keyword evidence="12" id="KW-0472">Membrane</keyword>
<keyword evidence="11 13" id="KW-0503">Monooxygenase</keyword>
<keyword evidence="6" id="KW-0812">Transmembrane</keyword>
<evidence type="ECO:0000313" key="13">
    <source>
        <dbReference type="EMBL" id="ETW80201.1"/>
    </source>
</evidence>
<comment type="subcellular location">
    <subcellularLocation>
        <location evidence="2">Membrane</location>
    </subcellularLocation>
</comment>
<dbReference type="PANTHER" id="PTHR46300:SF2">
    <property type="entry name" value="CYTOCHROME P450 MONOOXYGENASE ALNH-RELATED"/>
    <property type="match status" value="1"/>
</dbReference>
<evidence type="ECO:0000256" key="10">
    <source>
        <dbReference type="ARBA" id="ARBA00023004"/>
    </source>
</evidence>
<evidence type="ECO:0000256" key="8">
    <source>
        <dbReference type="ARBA" id="ARBA00022989"/>
    </source>
</evidence>
<dbReference type="PRINTS" id="PR00463">
    <property type="entry name" value="EP450I"/>
</dbReference>
<evidence type="ECO:0000256" key="1">
    <source>
        <dbReference type="ARBA" id="ARBA00001971"/>
    </source>
</evidence>
<keyword evidence="7" id="KW-0479">Metal-binding</keyword>
<evidence type="ECO:0000256" key="9">
    <source>
        <dbReference type="ARBA" id="ARBA00023002"/>
    </source>
</evidence>
<name>W4K582_HETIT</name>
<evidence type="ECO:0000256" key="12">
    <source>
        <dbReference type="ARBA" id="ARBA00023136"/>
    </source>
</evidence>
<keyword evidence="5" id="KW-0349">Heme</keyword>
<gene>
    <name evidence="13" type="primary">cpm84</name>
    <name evidence="13" type="ORF">HETIRDRAFT_103305</name>
</gene>
<dbReference type="InParanoid" id="W4K582"/>
<proteinExistence type="inferred from homology"/>
<evidence type="ECO:0000313" key="14">
    <source>
        <dbReference type="Proteomes" id="UP000030671"/>
    </source>
</evidence>
<dbReference type="GO" id="GO:0004497">
    <property type="term" value="F:monooxygenase activity"/>
    <property type="evidence" value="ECO:0007669"/>
    <property type="project" value="UniProtKB-KW"/>
</dbReference>
<dbReference type="InterPro" id="IPR001128">
    <property type="entry name" value="Cyt_P450"/>
</dbReference>
<dbReference type="HOGENOM" id="CLU_001570_2_2_1"/>
<keyword evidence="8" id="KW-1133">Transmembrane helix</keyword>
<dbReference type="Pfam" id="PF00067">
    <property type="entry name" value="p450"/>
    <property type="match status" value="1"/>
</dbReference>
<dbReference type="KEGG" id="hir:HETIRDRAFT_103305"/>
<keyword evidence="10" id="KW-0408">Iron</keyword>
<dbReference type="Gene3D" id="1.10.630.10">
    <property type="entry name" value="Cytochrome P450"/>
    <property type="match status" value="1"/>
</dbReference>
<sequence length="148" mass="16694">MRDIPFEYVKKQMAKGFVKPLFTPYLLEHFDKKSFDEEAKEYYIKSIAGTAYPASSATMASGLNTLILMLVMFPDVQERAHAEIDRVIGSDRLPEFSDEGHMPYIAAIVKEVLRWAAFVPFAVPHSTAADDMYKGYFIPKGTFVIGNS</sequence>
<evidence type="ECO:0000256" key="6">
    <source>
        <dbReference type="ARBA" id="ARBA00022692"/>
    </source>
</evidence>
<evidence type="ECO:0000256" key="11">
    <source>
        <dbReference type="ARBA" id="ARBA00023033"/>
    </source>
</evidence>
<dbReference type="PANTHER" id="PTHR46300">
    <property type="entry name" value="P450, PUTATIVE (EUROFUNG)-RELATED-RELATED"/>
    <property type="match status" value="1"/>
</dbReference>
<comment type="pathway">
    <text evidence="3">Secondary metabolite biosynthesis.</text>
</comment>
<dbReference type="GO" id="GO:0020037">
    <property type="term" value="F:heme binding"/>
    <property type="evidence" value="ECO:0007669"/>
    <property type="project" value="InterPro"/>
</dbReference>
<dbReference type="SUPFAM" id="SSF48264">
    <property type="entry name" value="Cytochrome P450"/>
    <property type="match status" value="1"/>
</dbReference>
<dbReference type="GO" id="GO:0016020">
    <property type="term" value="C:membrane"/>
    <property type="evidence" value="ECO:0007669"/>
    <property type="project" value="UniProtKB-SubCell"/>
</dbReference>
<dbReference type="InterPro" id="IPR050364">
    <property type="entry name" value="Cytochrome_P450_fung"/>
</dbReference>
<dbReference type="AlphaFoldDB" id="W4K582"/>
<evidence type="ECO:0000256" key="7">
    <source>
        <dbReference type="ARBA" id="ARBA00022723"/>
    </source>
</evidence>
<accession>W4K582</accession>